<evidence type="ECO:0000259" key="10">
    <source>
        <dbReference type="Pfam" id="PF00697"/>
    </source>
</evidence>
<evidence type="ECO:0000313" key="11">
    <source>
        <dbReference type="EMBL" id="ADM08995.1"/>
    </source>
</evidence>
<evidence type="ECO:0000256" key="2">
    <source>
        <dbReference type="ARBA" id="ARBA00004664"/>
    </source>
</evidence>
<dbReference type="InterPro" id="IPR044643">
    <property type="entry name" value="TrpF_fam"/>
</dbReference>
<dbReference type="SUPFAM" id="SSF51366">
    <property type="entry name" value="Ribulose-phoshate binding barrel"/>
    <property type="match status" value="1"/>
</dbReference>
<comment type="pathway">
    <text evidence="2 9">Amino-acid biosynthesis; L-tryptophan biosynthesis; L-tryptophan from chorismate: step 3/5.</text>
</comment>
<dbReference type="AlphaFoldDB" id="E0TF77"/>
<evidence type="ECO:0000256" key="9">
    <source>
        <dbReference type="HAMAP-Rule" id="MF_00135"/>
    </source>
</evidence>
<name>E0TF77_PARBH</name>
<keyword evidence="5 9" id="KW-0028">Amino-acid biosynthesis</keyword>
<dbReference type="UniPathway" id="UPA00035">
    <property type="reaction ID" value="UER00042"/>
</dbReference>
<dbReference type="STRING" id="314260.PB2503_04602"/>
<gene>
    <name evidence="9" type="primary">trpF</name>
    <name evidence="11" type="ordered locus">PB2503_04602</name>
</gene>
<comment type="catalytic activity">
    <reaction evidence="1 9">
        <text>N-(5-phospho-beta-D-ribosyl)anthranilate = 1-(2-carboxyphenylamino)-1-deoxy-D-ribulose 5-phosphate</text>
        <dbReference type="Rhea" id="RHEA:21540"/>
        <dbReference type="ChEBI" id="CHEBI:18277"/>
        <dbReference type="ChEBI" id="CHEBI:58613"/>
        <dbReference type="EC" id="5.3.1.24"/>
    </reaction>
</comment>
<reference evidence="11 12" key="2">
    <citation type="journal article" date="2011" name="J. Bacteriol.">
        <title>Complete genome sequence of strain HTCC2503T of Parvularcula bermudensis, the type species of the order "Parvularculales" in the class Alphaproteobacteria.</title>
        <authorList>
            <person name="Oh H.M."/>
            <person name="Kang I."/>
            <person name="Vergin K.L."/>
            <person name="Kang D."/>
            <person name="Rhee K.H."/>
            <person name="Giovannoni S.J."/>
            <person name="Cho J.C."/>
        </authorList>
    </citation>
    <scope>NUCLEOTIDE SEQUENCE [LARGE SCALE GENOMIC DNA]</scope>
    <source>
        <strain evidence="12">ATCC BAA-594 / HTCC2503 / KCTC 12087</strain>
    </source>
</reference>
<dbReference type="GO" id="GO:0004640">
    <property type="term" value="F:phosphoribosylanthranilate isomerase activity"/>
    <property type="evidence" value="ECO:0007669"/>
    <property type="project" value="UniProtKB-UniRule"/>
</dbReference>
<keyword evidence="6 9" id="KW-0822">Tryptophan biosynthesis</keyword>
<dbReference type="HAMAP" id="MF_00135">
    <property type="entry name" value="PRAI"/>
    <property type="match status" value="1"/>
</dbReference>
<dbReference type="RefSeq" id="WP_013299969.1">
    <property type="nucleotide sequence ID" value="NC_014414.1"/>
</dbReference>
<dbReference type="Proteomes" id="UP000001302">
    <property type="component" value="Chromosome"/>
</dbReference>
<dbReference type="CDD" id="cd00405">
    <property type="entry name" value="PRAI"/>
    <property type="match status" value="1"/>
</dbReference>
<feature type="domain" description="N-(5'phosphoribosyl) anthranilate isomerase (PRAI)" evidence="10">
    <location>
        <begin position="19"/>
        <end position="226"/>
    </location>
</feature>
<dbReference type="PANTHER" id="PTHR42894">
    <property type="entry name" value="N-(5'-PHOSPHORIBOSYL)ANTHRANILATE ISOMERASE"/>
    <property type="match status" value="1"/>
</dbReference>
<dbReference type="EMBL" id="CP002156">
    <property type="protein sequence ID" value="ADM08995.1"/>
    <property type="molecule type" value="Genomic_DNA"/>
</dbReference>
<dbReference type="Gene3D" id="3.20.20.70">
    <property type="entry name" value="Aldolase class I"/>
    <property type="match status" value="1"/>
</dbReference>
<evidence type="ECO:0000256" key="7">
    <source>
        <dbReference type="ARBA" id="ARBA00023141"/>
    </source>
</evidence>
<organism evidence="11 12">
    <name type="scientific">Parvularcula bermudensis (strain ATCC BAA-594 / HTCC2503 / KCTC 12087)</name>
    <dbReference type="NCBI Taxonomy" id="314260"/>
    <lineage>
        <taxon>Bacteria</taxon>
        <taxon>Pseudomonadati</taxon>
        <taxon>Pseudomonadota</taxon>
        <taxon>Alphaproteobacteria</taxon>
        <taxon>Parvularculales</taxon>
        <taxon>Parvularculaceae</taxon>
        <taxon>Parvularcula</taxon>
    </lineage>
</organism>
<dbReference type="eggNOG" id="COG0135">
    <property type="taxonomic scope" value="Bacteria"/>
</dbReference>
<dbReference type="PANTHER" id="PTHR42894:SF1">
    <property type="entry name" value="N-(5'-PHOSPHORIBOSYL)ANTHRANILATE ISOMERASE"/>
    <property type="match status" value="1"/>
</dbReference>
<dbReference type="EC" id="5.3.1.24" evidence="3 9"/>
<dbReference type="KEGG" id="pbr:PB2503_04602"/>
<dbReference type="HOGENOM" id="CLU_076364_1_1_5"/>
<keyword evidence="12" id="KW-1185">Reference proteome</keyword>
<dbReference type="InterPro" id="IPR001240">
    <property type="entry name" value="PRAI_dom"/>
</dbReference>
<evidence type="ECO:0000256" key="3">
    <source>
        <dbReference type="ARBA" id="ARBA00012572"/>
    </source>
</evidence>
<evidence type="ECO:0000256" key="8">
    <source>
        <dbReference type="ARBA" id="ARBA00023235"/>
    </source>
</evidence>
<dbReference type="OrthoDB" id="9796196at2"/>
<protein>
    <recommendedName>
        <fullName evidence="4 9">N-(5'-phosphoribosyl)anthranilate isomerase</fullName>
        <shortName evidence="9">PRAI</shortName>
        <ecNumber evidence="3 9">5.3.1.24</ecNumber>
    </recommendedName>
</protein>
<comment type="similarity">
    <text evidence="9">Belongs to the TrpF family.</text>
</comment>
<evidence type="ECO:0000313" key="12">
    <source>
        <dbReference type="Proteomes" id="UP000001302"/>
    </source>
</evidence>
<keyword evidence="7 9" id="KW-0057">Aromatic amino acid biosynthesis</keyword>
<evidence type="ECO:0000256" key="6">
    <source>
        <dbReference type="ARBA" id="ARBA00022822"/>
    </source>
</evidence>
<evidence type="ECO:0000256" key="4">
    <source>
        <dbReference type="ARBA" id="ARBA00022272"/>
    </source>
</evidence>
<sequence>MAQSSPPSDPNRLVLSGEIKICGLRSIDMIETAAQAGASLAGFVFVPASPRYVGSLAEAKPLVDAAKALGLRAVALVAGQGPDALASLAQALPLDALQLHGAEEPALVEAIGAAVHIPILAARAVSTARDIGDDVLPRADGLLFDAKPPEGARYQGGHGTPFDWSVLAAYRGSLPFLLAGGLTPENVTQAIRVAASHPQFAGVDVSSGVEAEKGQKDPAKIVAFVERARAAMRDARPL</sequence>
<evidence type="ECO:0000256" key="5">
    <source>
        <dbReference type="ARBA" id="ARBA00022605"/>
    </source>
</evidence>
<dbReference type="InterPro" id="IPR011060">
    <property type="entry name" value="RibuloseP-bd_barrel"/>
</dbReference>
<evidence type="ECO:0000256" key="1">
    <source>
        <dbReference type="ARBA" id="ARBA00001164"/>
    </source>
</evidence>
<keyword evidence="8 9" id="KW-0413">Isomerase</keyword>
<dbReference type="GO" id="GO:0000162">
    <property type="term" value="P:L-tryptophan biosynthetic process"/>
    <property type="evidence" value="ECO:0007669"/>
    <property type="project" value="UniProtKB-UniRule"/>
</dbReference>
<proteinExistence type="inferred from homology"/>
<dbReference type="InterPro" id="IPR013785">
    <property type="entry name" value="Aldolase_TIM"/>
</dbReference>
<reference evidence="12" key="1">
    <citation type="submission" date="2010-08" db="EMBL/GenBank/DDBJ databases">
        <title>Genome sequence of Parvularcula bermudensis HTCC2503.</title>
        <authorList>
            <person name="Kang D.-M."/>
            <person name="Oh H.-M."/>
            <person name="Cho J.-C."/>
        </authorList>
    </citation>
    <scope>NUCLEOTIDE SEQUENCE [LARGE SCALE GENOMIC DNA]</scope>
    <source>
        <strain evidence="12">ATCC BAA-594 / HTCC2503 / KCTC 12087</strain>
    </source>
</reference>
<dbReference type="Pfam" id="PF00697">
    <property type="entry name" value="PRAI"/>
    <property type="match status" value="1"/>
</dbReference>
<accession>E0TF77</accession>